<dbReference type="InterPro" id="IPR028159">
    <property type="entry name" value="RPA_interact_C_dom"/>
</dbReference>
<dbReference type="GO" id="GO:0006606">
    <property type="term" value="P:protein import into nucleus"/>
    <property type="evidence" value="ECO:0007669"/>
    <property type="project" value="TreeGrafter"/>
</dbReference>
<feature type="coiled-coil region" evidence="4">
    <location>
        <begin position="112"/>
        <end position="152"/>
    </location>
</feature>
<evidence type="ECO:0000256" key="1">
    <source>
        <dbReference type="ARBA" id="ARBA00022723"/>
    </source>
</evidence>
<feature type="region of interest" description="Disordered" evidence="5">
    <location>
        <begin position="1"/>
        <end position="24"/>
    </location>
</feature>
<name>A0A8J2T035_9STRA</name>
<gene>
    <name evidence="7" type="ORF">PECAL_5P17080</name>
</gene>
<dbReference type="AlphaFoldDB" id="A0A8J2T035"/>
<evidence type="ECO:0000313" key="8">
    <source>
        <dbReference type="Proteomes" id="UP000789595"/>
    </source>
</evidence>
<evidence type="ECO:0000256" key="3">
    <source>
        <dbReference type="ARBA" id="ARBA00022833"/>
    </source>
</evidence>
<keyword evidence="2" id="KW-0863">Zinc-finger</keyword>
<proteinExistence type="predicted"/>
<evidence type="ECO:0000313" key="7">
    <source>
        <dbReference type="EMBL" id="CAH0377126.1"/>
    </source>
</evidence>
<dbReference type="InterPro" id="IPR028156">
    <property type="entry name" value="RIP"/>
</dbReference>
<dbReference type="Proteomes" id="UP000789595">
    <property type="component" value="Unassembled WGS sequence"/>
</dbReference>
<organism evidence="7 8">
    <name type="scientific">Pelagomonas calceolata</name>
    <dbReference type="NCBI Taxonomy" id="35677"/>
    <lineage>
        <taxon>Eukaryota</taxon>
        <taxon>Sar</taxon>
        <taxon>Stramenopiles</taxon>
        <taxon>Ochrophyta</taxon>
        <taxon>Pelagophyceae</taxon>
        <taxon>Pelagomonadales</taxon>
        <taxon>Pelagomonadaceae</taxon>
        <taxon>Pelagomonas</taxon>
    </lineage>
</organism>
<dbReference type="GO" id="GO:0005634">
    <property type="term" value="C:nucleus"/>
    <property type="evidence" value="ECO:0007669"/>
    <property type="project" value="TreeGrafter"/>
</dbReference>
<comment type="caution">
    <text evidence="7">The sequence shown here is derived from an EMBL/GenBank/DDBJ whole genome shotgun (WGS) entry which is preliminary data.</text>
</comment>
<evidence type="ECO:0000256" key="4">
    <source>
        <dbReference type="SAM" id="Coils"/>
    </source>
</evidence>
<evidence type="ECO:0000256" key="2">
    <source>
        <dbReference type="ARBA" id="ARBA00022771"/>
    </source>
</evidence>
<reference evidence="7" key="1">
    <citation type="submission" date="2021-11" db="EMBL/GenBank/DDBJ databases">
        <authorList>
            <consortium name="Genoscope - CEA"/>
            <person name="William W."/>
        </authorList>
    </citation>
    <scope>NUCLEOTIDE SEQUENCE</scope>
</reference>
<sequence>MATLVTPGGEDAPARLPPKKREPDAHLVTVRQKCLARIRADREAKHRAKRTQTPHNRAQALLDDVLGRRKRVRDEDYGGDEFTKKLREAVPPELDPYEPDFHLTPEDEAALMEELEREIRAWDKEIEAEEAIEALTAEAAGLAFEAEELRDAFEGPTVPCPCCEGGRLGRRGADLAIACDKCDLALPDQRDGLSLDDVSASLAATFRAHTQAGCPRSPVFRVDDRTGYPLLCATCDACGYFDLVC</sequence>
<evidence type="ECO:0000256" key="5">
    <source>
        <dbReference type="SAM" id="MobiDB-lite"/>
    </source>
</evidence>
<keyword evidence="3" id="KW-0862">Zinc</keyword>
<accession>A0A8J2T035</accession>
<feature type="domain" description="RPA-interacting protein C-terminal" evidence="6">
    <location>
        <begin position="160"/>
        <end position="242"/>
    </location>
</feature>
<dbReference type="PANTHER" id="PTHR31742:SF1">
    <property type="entry name" value="RPA-INTERACTING PROTEIN"/>
    <property type="match status" value="1"/>
</dbReference>
<keyword evidence="8" id="KW-1185">Reference proteome</keyword>
<evidence type="ECO:0000259" key="6">
    <source>
        <dbReference type="Pfam" id="PF14768"/>
    </source>
</evidence>
<protein>
    <recommendedName>
        <fullName evidence="6">RPA-interacting protein C-terminal domain-containing protein</fullName>
    </recommendedName>
</protein>
<dbReference type="PANTHER" id="PTHR31742">
    <property type="entry name" value="RPA-INTERACTING PROTEIN RPAIN"/>
    <property type="match status" value="1"/>
</dbReference>
<dbReference type="EMBL" id="CAKKNE010000005">
    <property type="protein sequence ID" value="CAH0377126.1"/>
    <property type="molecule type" value="Genomic_DNA"/>
</dbReference>
<keyword evidence="1" id="KW-0479">Metal-binding</keyword>
<dbReference type="GO" id="GO:0008270">
    <property type="term" value="F:zinc ion binding"/>
    <property type="evidence" value="ECO:0007669"/>
    <property type="project" value="UniProtKB-KW"/>
</dbReference>
<dbReference type="Pfam" id="PF14768">
    <property type="entry name" value="RPA_interact_C"/>
    <property type="match status" value="1"/>
</dbReference>
<keyword evidence="4" id="KW-0175">Coiled coil</keyword>